<evidence type="ECO:0000256" key="4">
    <source>
        <dbReference type="ARBA" id="ARBA00022777"/>
    </source>
</evidence>
<comment type="catalytic activity">
    <reaction evidence="7">
        <text>CMP + ATP = CDP + ADP</text>
        <dbReference type="Rhea" id="RHEA:11600"/>
        <dbReference type="ChEBI" id="CHEBI:30616"/>
        <dbReference type="ChEBI" id="CHEBI:58069"/>
        <dbReference type="ChEBI" id="CHEBI:60377"/>
        <dbReference type="ChEBI" id="CHEBI:456216"/>
        <dbReference type="EC" id="2.7.4.25"/>
    </reaction>
</comment>
<dbReference type="Proteomes" id="UP000789405">
    <property type="component" value="Unassembled WGS sequence"/>
</dbReference>
<evidence type="ECO:0000256" key="2">
    <source>
        <dbReference type="ARBA" id="ARBA00022679"/>
    </source>
</evidence>
<dbReference type="OrthoDB" id="2491523at2759"/>
<proteinExistence type="predicted"/>
<dbReference type="EC" id="2.7.4.25" evidence="1"/>
<comment type="caution">
    <text evidence="9">The sequence shown here is derived from an EMBL/GenBank/DDBJ whole genome shotgun (WGS) entry which is preliminary data.</text>
</comment>
<feature type="non-terminal residue" evidence="9">
    <location>
        <position position="1"/>
    </location>
</feature>
<dbReference type="Pfam" id="PF02224">
    <property type="entry name" value="Cytidylate_kin"/>
    <property type="match status" value="1"/>
</dbReference>
<evidence type="ECO:0000256" key="5">
    <source>
        <dbReference type="ARBA" id="ARBA00022840"/>
    </source>
</evidence>
<accession>A0A9N9NRL1</accession>
<sequence length="446" mass="52412">MKYEIYLWVKNFNDTSSTIYKQECELLRNFKQVIFKCRKTKKKLKLDKDKLEIESRLVSLNKNSELSPVYHPQSPNFSFISFLVSINHIYFQTNLIQQQTLPNVIGIESSEDLIYTPKFKGFKYINDYLSKNRCINKHEFFLKSNEIGRINMTHKYIHGLNDDYYLSGKEGAKILKNQEACHIINQYIYQITKEKGFVVVGRDTTFNILPDTEIKIVLSANIDIRQAKKVSTIIDMTNINYSEVIKKIFSIILEKDEENLSPKELNWELNNAVNNDTFAEVFPNIGKHTKFMEDLLLYYEARKTLFMLVNRKLLKDRDHEFFKEIIEWKDTVFSDPKKGNTSLSLIILDDINDELLQENMEQNYYNTSIEGKKSPLHKYCENCHSPKPNDFCTFCEKEEILLHLNKDFEEIENEEKSSQSSIIIINDEYIEKEQVASSQNGGIFDS</sequence>
<keyword evidence="2" id="KW-0808">Transferase</keyword>
<dbReference type="GO" id="GO:0005524">
    <property type="term" value="F:ATP binding"/>
    <property type="evidence" value="ECO:0007669"/>
    <property type="project" value="UniProtKB-KW"/>
</dbReference>
<comment type="catalytic activity">
    <reaction evidence="6">
        <text>dCMP + ATP = dCDP + ADP</text>
        <dbReference type="Rhea" id="RHEA:25094"/>
        <dbReference type="ChEBI" id="CHEBI:30616"/>
        <dbReference type="ChEBI" id="CHEBI:57566"/>
        <dbReference type="ChEBI" id="CHEBI:58593"/>
        <dbReference type="ChEBI" id="CHEBI:456216"/>
        <dbReference type="EC" id="2.7.4.25"/>
    </reaction>
</comment>
<dbReference type="Gene3D" id="3.40.50.300">
    <property type="entry name" value="P-loop containing nucleotide triphosphate hydrolases"/>
    <property type="match status" value="1"/>
</dbReference>
<reference evidence="9" key="1">
    <citation type="submission" date="2021-06" db="EMBL/GenBank/DDBJ databases">
        <authorList>
            <person name="Kallberg Y."/>
            <person name="Tangrot J."/>
            <person name="Rosling A."/>
        </authorList>
    </citation>
    <scope>NUCLEOTIDE SEQUENCE</scope>
    <source>
        <strain evidence="9">MA453B</strain>
    </source>
</reference>
<dbReference type="AlphaFoldDB" id="A0A9N9NRL1"/>
<keyword evidence="5" id="KW-0067">ATP-binding</keyword>
<evidence type="ECO:0000313" key="10">
    <source>
        <dbReference type="Proteomes" id="UP000789405"/>
    </source>
</evidence>
<evidence type="ECO:0000256" key="1">
    <source>
        <dbReference type="ARBA" id="ARBA00012906"/>
    </source>
</evidence>
<protein>
    <recommendedName>
        <fullName evidence="1">(d)CMP kinase</fullName>
        <ecNumber evidence="1">2.7.4.25</ecNumber>
    </recommendedName>
</protein>
<keyword evidence="10" id="KW-1185">Reference proteome</keyword>
<dbReference type="InterPro" id="IPR011994">
    <property type="entry name" value="Cytidylate_kinase_dom"/>
</dbReference>
<name>A0A9N9NRL1_9GLOM</name>
<evidence type="ECO:0000256" key="7">
    <source>
        <dbReference type="ARBA" id="ARBA00048478"/>
    </source>
</evidence>
<keyword evidence="4" id="KW-0418">Kinase</keyword>
<evidence type="ECO:0000256" key="6">
    <source>
        <dbReference type="ARBA" id="ARBA00047615"/>
    </source>
</evidence>
<keyword evidence="3" id="KW-0547">Nucleotide-binding</keyword>
<organism evidence="9 10">
    <name type="scientific">Dentiscutata erythropus</name>
    <dbReference type="NCBI Taxonomy" id="1348616"/>
    <lineage>
        <taxon>Eukaryota</taxon>
        <taxon>Fungi</taxon>
        <taxon>Fungi incertae sedis</taxon>
        <taxon>Mucoromycota</taxon>
        <taxon>Glomeromycotina</taxon>
        <taxon>Glomeromycetes</taxon>
        <taxon>Diversisporales</taxon>
        <taxon>Gigasporaceae</taxon>
        <taxon>Dentiscutata</taxon>
    </lineage>
</organism>
<evidence type="ECO:0000256" key="3">
    <source>
        <dbReference type="ARBA" id="ARBA00022741"/>
    </source>
</evidence>
<dbReference type="GO" id="GO:0036431">
    <property type="term" value="F:dCMP kinase activity"/>
    <property type="evidence" value="ECO:0007669"/>
    <property type="project" value="InterPro"/>
</dbReference>
<gene>
    <name evidence="9" type="ORF">DERYTH_LOCUS16930</name>
</gene>
<dbReference type="GO" id="GO:0006139">
    <property type="term" value="P:nucleobase-containing compound metabolic process"/>
    <property type="evidence" value="ECO:0007669"/>
    <property type="project" value="InterPro"/>
</dbReference>
<evidence type="ECO:0000313" key="9">
    <source>
        <dbReference type="EMBL" id="CAG8751355.1"/>
    </source>
</evidence>
<dbReference type="EMBL" id="CAJVPY010015340">
    <property type="protein sequence ID" value="CAG8751355.1"/>
    <property type="molecule type" value="Genomic_DNA"/>
</dbReference>
<dbReference type="InterPro" id="IPR027417">
    <property type="entry name" value="P-loop_NTPase"/>
</dbReference>
<feature type="domain" description="Cytidylate kinase" evidence="8">
    <location>
        <begin position="177"/>
        <end position="248"/>
    </location>
</feature>
<evidence type="ECO:0000259" key="8">
    <source>
        <dbReference type="Pfam" id="PF02224"/>
    </source>
</evidence>